<organism evidence="1 2">
    <name type="scientific">Streptomyces erythrochromogenes</name>
    <dbReference type="NCBI Taxonomy" id="285574"/>
    <lineage>
        <taxon>Bacteria</taxon>
        <taxon>Bacillati</taxon>
        <taxon>Actinomycetota</taxon>
        <taxon>Actinomycetes</taxon>
        <taxon>Kitasatosporales</taxon>
        <taxon>Streptomycetaceae</taxon>
        <taxon>Streptomyces</taxon>
    </lineage>
</organism>
<protein>
    <submittedName>
        <fullName evidence="1">Uncharacterized protein</fullName>
    </submittedName>
</protein>
<sequence>MTKTTDGPAASASCCQDGFSRIRAGSRPGPVCAVRAALTARPVRARGYPGAQ</sequence>
<reference evidence="1" key="1">
    <citation type="submission" date="2022-10" db="EMBL/GenBank/DDBJ databases">
        <title>The complete genomes of actinobacterial strains from the NBC collection.</title>
        <authorList>
            <person name="Joergensen T.S."/>
            <person name="Alvarez Arevalo M."/>
            <person name="Sterndorff E.B."/>
            <person name="Faurdal D."/>
            <person name="Vuksanovic O."/>
            <person name="Mourched A.-S."/>
            <person name="Charusanti P."/>
            <person name="Shaw S."/>
            <person name="Blin K."/>
            <person name="Weber T."/>
        </authorList>
    </citation>
    <scope>NUCLEOTIDE SEQUENCE</scope>
    <source>
        <strain evidence="1">NBC_00303</strain>
    </source>
</reference>
<evidence type="ECO:0000313" key="2">
    <source>
        <dbReference type="Proteomes" id="UP001432312"/>
    </source>
</evidence>
<proteinExistence type="predicted"/>
<keyword evidence="2" id="KW-1185">Reference proteome</keyword>
<dbReference type="Proteomes" id="UP001432312">
    <property type="component" value="Chromosome"/>
</dbReference>
<name>A0ABZ1Q434_9ACTN</name>
<accession>A0ABZ1Q434</accession>
<evidence type="ECO:0000313" key="1">
    <source>
        <dbReference type="EMBL" id="WUN77442.1"/>
    </source>
</evidence>
<dbReference type="EMBL" id="CP108036">
    <property type="protein sequence ID" value="WUN77442.1"/>
    <property type="molecule type" value="Genomic_DNA"/>
</dbReference>
<gene>
    <name evidence="1" type="ORF">OHA91_02415</name>
</gene>